<feature type="compositionally biased region" description="Low complexity" evidence="8">
    <location>
        <begin position="179"/>
        <end position="193"/>
    </location>
</feature>
<feature type="chain" id="PRO_5013462194" description="lysozyme" evidence="9">
    <location>
        <begin position="29"/>
        <end position="216"/>
    </location>
</feature>
<dbReference type="AlphaFoldDB" id="A0A0P5EHK6"/>
<keyword evidence="5" id="KW-1015">Disulfide bond</keyword>
<dbReference type="OrthoDB" id="17373at2759"/>
<comment type="catalytic activity">
    <reaction evidence="1">
        <text>Hydrolysis of (1-&gt;4)-beta-linkages between N-acetylmuramic acid and N-acetyl-D-glucosamine residues in a peptidoglycan and between N-acetyl-D-glucosamine residues in chitodextrins.</text>
        <dbReference type="EC" id="3.2.1.17"/>
    </reaction>
</comment>
<dbReference type="PROSITE" id="PS00128">
    <property type="entry name" value="GLYCOSYL_HYDROL_F22_1"/>
    <property type="match status" value="1"/>
</dbReference>
<feature type="region of interest" description="Disordered" evidence="8">
    <location>
        <begin position="163"/>
        <end position="197"/>
    </location>
</feature>
<dbReference type="GO" id="GO:0003796">
    <property type="term" value="F:lysozyme activity"/>
    <property type="evidence" value="ECO:0007669"/>
    <property type="project" value="UniProtKB-EC"/>
</dbReference>
<reference evidence="10 11" key="1">
    <citation type="submission" date="2016-03" db="EMBL/GenBank/DDBJ databases">
        <title>EvidentialGene: Evidence-directed Construction of Genes on Genomes.</title>
        <authorList>
            <person name="Gilbert D.G."/>
            <person name="Choi J.-H."/>
            <person name="Mockaitis K."/>
            <person name="Colbourne J."/>
            <person name="Pfrender M."/>
        </authorList>
    </citation>
    <scope>NUCLEOTIDE SEQUENCE [LARGE SCALE GENOMIC DNA]</scope>
    <source>
        <strain evidence="10 11">Xinb3</strain>
        <tissue evidence="10">Complete organism</tissue>
    </source>
</reference>
<dbReference type="STRING" id="35525.A0A0P5EHK6"/>
<feature type="signal peptide" evidence="9">
    <location>
        <begin position="1"/>
        <end position="28"/>
    </location>
</feature>
<gene>
    <name evidence="10" type="ORF">APZ42_011279</name>
</gene>
<evidence type="ECO:0000313" key="11">
    <source>
        <dbReference type="Proteomes" id="UP000076858"/>
    </source>
</evidence>
<evidence type="ECO:0000256" key="4">
    <source>
        <dbReference type="ARBA" id="ARBA00022638"/>
    </source>
</evidence>
<evidence type="ECO:0000256" key="2">
    <source>
        <dbReference type="ARBA" id="ARBA00010859"/>
    </source>
</evidence>
<dbReference type="Proteomes" id="UP000076858">
    <property type="component" value="Unassembled WGS sequence"/>
</dbReference>
<keyword evidence="11" id="KW-1185">Reference proteome</keyword>
<dbReference type="EC" id="3.2.1.17" evidence="3"/>
<name>A0A0P5EHK6_9CRUS</name>
<protein>
    <recommendedName>
        <fullName evidence="3">lysozyme</fullName>
        <ecNumber evidence="3">3.2.1.17</ecNumber>
    </recommendedName>
</protein>
<dbReference type="Pfam" id="PF00062">
    <property type="entry name" value="Lys"/>
    <property type="match status" value="1"/>
</dbReference>
<dbReference type="PROSITE" id="PS51348">
    <property type="entry name" value="GLYCOSYL_HYDROL_F22_2"/>
    <property type="match status" value="1"/>
</dbReference>
<dbReference type="SUPFAM" id="SSF53955">
    <property type="entry name" value="Lysozyme-like"/>
    <property type="match status" value="1"/>
</dbReference>
<dbReference type="EMBL" id="LRGB01000024">
    <property type="protein sequence ID" value="KZS21363.1"/>
    <property type="molecule type" value="Genomic_DNA"/>
</dbReference>
<dbReference type="GO" id="GO:0031640">
    <property type="term" value="P:killing of cells of another organism"/>
    <property type="evidence" value="ECO:0007669"/>
    <property type="project" value="UniProtKB-KW"/>
</dbReference>
<evidence type="ECO:0000256" key="7">
    <source>
        <dbReference type="RuleBase" id="RU004440"/>
    </source>
</evidence>
<keyword evidence="6" id="KW-0378">Hydrolase</keyword>
<evidence type="ECO:0000256" key="6">
    <source>
        <dbReference type="ARBA" id="ARBA00023295"/>
    </source>
</evidence>
<dbReference type="PRINTS" id="PR00135">
    <property type="entry name" value="LYZLACT"/>
</dbReference>
<evidence type="ECO:0000256" key="5">
    <source>
        <dbReference type="ARBA" id="ARBA00023157"/>
    </source>
</evidence>
<keyword evidence="4" id="KW-0081">Bacteriolytic enzyme</keyword>
<dbReference type="InterPro" id="IPR019799">
    <property type="entry name" value="Glyco_hydro_22_CS"/>
</dbReference>
<keyword evidence="6" id="KW-0326">Glycosidase</keyword>
<sequence>MSSSATTLFTTGVLMVFMAFWCVPLGRAQTYDRCQLASDLLHKYKLPANQISQWICLVRWESNFNTSAIGSLNADGSLDHGLFQISDLYWCDHAQGMDSACGITCEDLRNEDIKDDVICAKRIFRQHQHLTGNGFNAWVAWKLHCQGDTDSYTADCTTTKGSPSLANDSLGADRERKPQSSAQPENPQQQQPNWLWSPFSQPIPTGWLFFLGTKIK</sequence>
<dbReference type="GO" id="GO:0042742">
    <property type="term" value="P:defense response to bacterium"/>
    <property type="evidence" value="ECO:0007669"/>
    <property type="project" value="UniProtKB-KW"/>
</dbReference>
<dbReference type="InterPro" id="IPR023346">
    <property type="entry name" value="Lysozyme-like_dom_sf"/>
</dbReference>
<comment type="similarity">
    <text evidence="2 7">Belongs to the glycosyl hydrolase 22 family.</text>
</comment>
<keyword evidence="9" id="KW-0732">Signal</keyword>
<dbReference type="PANTHER" id="PTHR11407">
    <property type="entry name" value="LYSOZYME C"/>
    <property type="match status" value="1"/>
</dbReference>
<accession>A0A0P5EHK6</accession>
<evidence type="ECO:0000256" key="8">
    <source>
        <dbReference type="SAM" id="MobiDB-lite"/>
    </source>
</evidence>
<evidence type="ECO:0000313" key="10">
    <source>
        <dbReference type="EMBL" id="KZS21363.1"/>
    </source>
</evidence>
<proteinExistence type="inferred from homology"/>
<dbReference type="SMART" id="SM00263">
    <property type="entry name" value="LYZ1"/>
    <property type="match status" value="1"/>
</dbReference>
<dbReference type="PANTHER" id="PTHR11407:SF63">
    <property type="entry name" value="LYSOZYME C"/>
    <property type="match status" value="1"/>
</dbReference>
<dbReference type="Gene3D" id="1.10.530.10">
    <property type="match status" value="1"/>
</dbReference>
<evidence type="ECO:0000256" key="3">
    <source>
        <dbReference type="ARBA" id="ARBA00012732"/>
    </source>
</evidence>
<organism evidence="10 11">
    <name type="scientific">Daphnia magna</name>
    <dbReference type="NCBI Taxonomy" id="35525"/>
    <lineage>
        <taxon>Eukaryota</taxon>
        <taxon>Metazoa</taxon>
        <taxon>Ecdysozoa</taxon>
        <taxon>Arthropoda</taxon>
        <taxon>Crustacea</taxon>
        <taxon>Branchiopoda</taxon>
        <taxon>Diplostraca</taxon>
        <taxon>Cladocera</taxon>
        <taxon>Anomopoda</taxon>
        <taxon>Daphniidae</taxon>
        <taxon>Daphnia</taxon>
    </lineage>
</organism>
<comment type="caution">
    <text evidence="10">The sequence shown here is derived from an EMBL/GenBank/DDBJ whole genome shotgun (WGS) entry which is preliminary data.</text>
</comment>
<evidence type="ECO:0000256" key="9">
    <source>
        <dbReference type="SAM" id="SignalP"/>
    </source>
</evidence>
<keyword evidence="4" id="KW-0929">Antimicrobial</keyword>
<dbReference type="InterPro" id="IPR001916">
    <property type="entry name" value="Glyco_hydro_22"/>
</dbReference>
<dbReference type="CDD" id="cd16899">
    <property type="entry name" value="LYZ_C_invert"/>
    <property type="match status" value="1"/>
</dbReference>
<dbReference type="FunFam" id="1.10.530.10:FF:000001">
    <property type="entry name" value="Lysozyme C"/>
    <property type="match status" value="1"/>
</dbReference>
<evidence type="ECO:0000256" key="1">
    <source>
        <dbReference type="ARBA" id="ARBA00000632"/>
    </source>
</evidence>